<gene>
    <name evidence="1" type="ORF">L1987_66871</name>
</gene>
<reference evidence="1 2" key="2">
    <citation type="journal article" date="2022" name="Mol. Ecol. Resour.">
        <title>The genomes of chicory, endive, great burdock and yacon provide insights into Asteraceae paleo-polyploidization history and plant inulin production.</title>
        <authorList>
            <person name="Fan W."/>
            <person name="Wang S."/>
            <person name="Wang H."/>
            <person name="Wang A."/>
            <person name="Jiang F."/>
            <person name="Liu H."/>
            <person name="Zhao H."/>
            <person name="Xu D."/>
            <person name="Zhang Y."/>
        </authorList>
    </citation>
    <scope>NUCLEOTIDE SEQUENCE [LARGE SCALE GENOMIC DNA]</scope>
    <source>
        <strain evidence="2">cv. Yunnan</strain>
        <tissue evidence="1">Leaves</tissue>
    </source>
</reference>
<reference evidence="2" key="1">
    <citation type="journal article" date="2022" name="Mol. Ecol. Resour.">
        <title>The genomes of chicory, endive, great burdock and yacon provide insights into Asteraceae palaeo-polyploidization history and plant inulin production.</title>
        <authorList>
            <person name="Fan W."/>
            <person name="Wang S."/>
            <person name="Wang H."/>
            <person name="Wang A."/>
            <person name="Jiang F."/>
            <person name="Liu H."/>
            <person name="Zhao H."/>
            <person name="Xu D."/>
            <person name="Zhang Y."/>
        </authorList>
    </citation>
    <scope>NUCLEOTIDE SEQUENCE [LARGE SCALE GENOMIC DNA]</scope>
    <source>
        <strain evidence="2">cv. Yunnan</strain>
    </source>
</reference>
<dbReference type="Proteomes" id="UP001056120">
    <property type="component" value="Linkage Group LG22"/>
</dbReference>
<accession>A0ACB9BYQ5</accession>
<keyword evidence="2" id="KW-1185">Reference proteome</keyword>
<proteinExistence type="predicted"/>
<name>A0ACB9BYQ5_9ASTR</name>
<comment type="caution">
    <text evidence="1">The sequence shown here is derived from an EMBL/GenBank/DDBJ whole genome shotgun (WGS) entry which is preliminary data.</text>
</comment>
<dbReference type="EMBL" id="CM042039">
    <property type="protein sequence ID" value="KAI3727062.1"/>
    <property type="molecule type" value="Genomic_DNA"/>
</dbReference>
<evidence type="ECO:0000313" key="1">
    <source>
        <dbReference type="EMBL" id="KAI3727062.1"/>
    </source>
</evidence>
<evidence type="ECO:0000313" key="2">
    <source>
        <dbReference type="Proteomes" id="UP001056120"/>
    </source>
</evidence>
<protein>
    <submittedName>
        <fullName evidence="1">Uncharacterized protein</fullName>
    </submittedName>
</protein>
<sequence>MLKITRLSRKALTSSLSSNRHLISRALATESAVKVTELSPPPVQKITESPDLVKWDYRGQRKIIPLGQWLPKIAVDANVVFA</sequence>
<organism evidence="1 2">
    <name type="scientific">Smallanthus sonchifolius</name>
    <dbReference type="NCBI Taxonomy" id="185202"/>
    <lineage>
        <taxon>Eukaryota</taxon>
        <taxon>Viridiplantae</taxon>
        <taxon>Streptophyta</taxon>
        <taxon>Embryophyta</taxon>
        <taxon>Tracheophyta</taxon>
        <taxon>Spermatophyta</taxon>
        <taxon>Magnoliopsida</taxon>
        <taxon>eudicotyledons</taxon>
        <taxon>Gunneridae</taxon>
        <taxon>Pentapetalae</taxon>
        <taxon>asterids</taxon>
        <taxon>campanulids</taxon>
        <taxon>Asterales</taxon>
        <taxon>Asteraceae</taxon>
        <taxon>Asteroideae</taxon>
        <taxon>Heliantheae alliance</taxon>
        <taxon>Millerieae</taxon>
        <taxon>Smallanthus</taxon>
    </lineage>
</organism>